<sequence length="156" mass="17382">MLAVLLIIVIGSCSSRSRDDPSASFVNVQVDQNRRLAELQHQWQQERKSLYDQRDALEQERARLASQRQREPIIAALILRLGELALCLAPLVLCWVLLRSSPPVCDSELIAETLLLSDILPESRRGDPRLSPPVTPTQPLVPHLLPDSPPNAESSP</sequence>
<dbReference type="STRING" id="1841610.A6X21_21785"/>
<evidence type="ECO:0000256" key="2">
    <source>
        <dbReference type="SAM" id="MobiDB-lite"/>
    </source>
</evidence>
<evidence type="ECO:0000313" key="3">
    <source>
        <dbReference type="EMBL" id="ODA32146.1"/>
    </source>
</evidence>
<reference evidence="3 4" key="1">
    <citation type="submission" date="2016-05" db="EMBL/GenBank/DDBJ databases">
        <title>Genomic and physiological characterization of Planctopirus sp. isolated from fresh water lake.</title>
        <authorList>
            <person name="Subhash Y."/>
            <person name="Ramana C."/>
        </authorList>
    </citation>
    <scope>NUCLEOTIDE SEQUENCE [LARGE SCALE GENOMIC DNA]</scope>
    <source>
        <strain evidence="3 4">JC280</strain>
    </source>
</reference>
<protein>
    <submittedName>
        <fullName evidence="3">Uncharacterized protein</fullName>
    </submittedName>
</protein>
<keyword evidence="1" id="KW-0175">Coiled coil</keyword>
<feature type="coiled-coil region" evidence="1">
    <location>
        <begin position="40"/>
        <end position="67"/>
    </location>
</feature>
<accession>A0A1C3EFW2</accession>
<organism evidence="3 4">
    <name type="scientific">Planctopirus hydrillae</name>
    <dbReference type="NCBI Taxonomy" id="1841610"/>
    <lineage>
        <taxon>Bacteria</taxon>
        <taxon>Pseudomonadati</taxon>
        <taxon>Planctomycetota</taxon>
        <taxon>Planctomycetia</taxon>
        <taxon>Planctomycetales</taxon>
        <taxon>Planctomycetaceae</taxon>
        <taxon>Planctopirus</taxon>
    </lineage>
</organism>
<dbReference type="AlphaFoldDB" id="A0A1C3EFW2"/>
<dbReference type="EMBL" id="LYDR01000071">
    <property type="protein sequence ID" value="ODA32146.1"/>
    <property type="molecule type" value="Genomic_DNA"/>
</dbReference>
<feature type="region of interest" description="Disordered" evidence="2">
    <location>
        <begin position="125"/>
        <end position="156"/>
    </location>
</feature>
<proteinExistence type="predicted"/>
<comment type="caution">
    <text evidence="3">The sequence shown here is derived from an EMBL/GenBank/DDBJ whole genome shotgun (WGS) entry which is preliminary data.</text>
</comment>
<name>A0A1C3EFW2_9PLAN</name>
<gene>
    <name evidence="3" type="ORF">A6X21_21785</name>
</gene>
<evidence type="ECO:0000256" key="1">
    <source>
        <dbReference type="SAM" id="Coils"/>
    </source>
</evidence>
<evidence type="ECO:0000313" key="4">
    <source>
        <dbReference type="Proteomes" id="UP000094828"/>
    </source>
</evidence>
<dbReference type="Proteomes" id="UP000094828">
    <property type="component" value="Unassembled WGS sequence"/>
</dbReference>
<keyword evidence="4" id="KW-1185">Reference proteome</keyword>